<dbReference type="GO" id="GO:0003677">
    <property type="term" value="F:DNA binding"/>
    <property type="evidence" value="ECO:0007669"/>
    <property type="project" value="InterPro"/>
</dbReference>
<dbReference type="AlphaFoldDB" id="A0A397U140"/>
<dbReference type="SUPFAM" id="SSF63393">
    <property type="entry name" value="RNA polymerase subunits"/>
    <property type="match status" value="1"/>
</dbReference>
<comment type="similarity">
    <text evidence="5">Belongs to the archaeal Rpo12/eukaryotic RPC10 RNA polymerase subunit family.</text>
</comment>
<evidence type="ECO:0000256" key="5">
    <source>
        <dbReference type="ARBA" id="ARBA00025770"/>
    </source>
</evidence>
<dbReference type="InterPro" id="IPR039747">
    <property type="entry name" value="RPABC4"/>
</dbReference>
<protein>
    <submittedName>
        <fullName evidence="7">DNA directed RNA polymerase</fullName>
    </submittedName>
</protein>
<dbReference type="PANTHER" id="PTHR12056">
    <property type="entry name" value="DNA-DIRECTED RNA POLYMERASES I, II, AND III"/>
    <property type="match status" value="1"/>
</dbReference>
<dbReference type="PANTHER" id="PTHR12056:SF2">
    <property type="entry name" value="GEO11084P1"/>
    <property type="match status" value="1"/>
</dbReference>
<sequence>MNKDSYQGPQGPPPLSGPQSAATPRASDNAPKMLYNCADCGTENEIKPKEPLRCKECGHRIMYKQRTKRMVQFEAR</sequence>
<evidence type="ECO:0000256" key="1">
    <source>
        <dbReference type="ARBA" id="ARBA00004123"/>
    </source>
</evidence>
<dbReference type="GO" id="GO:0005666">
    <property type="term" value="C:RNA polymerase III complex"/>
    <property type="evidence" value="ECO:0007669"/>
    <property type="project" value="TreeGrafter"/>
</dbReference>
<comment type="caution">
    <text evidence="7">The sequence shown here is derived from an EMBL/GenBank/DDBJ whole genome shotgun (WGS) entry which is preliminary data.</text>
</comment>
<dbReference type="GO" id="GO:0003899">
    <property type="term" value="F:DNA-directed RNA polymerase activity"/>
    <property type="evidence" value="ECO:0007669"/>
    <property type="project" value="InterPro"/>
</dbReference>
<evidence type="ECO:0000256" key="4">
    <source>
        <dbReference type="ARBA" id="ARBA00023242"/>
    </source>
</evidence>
<dbReference type="SMART" id="SM00659">
    <property type="entry name" value="RPOLCX"/>
    <property type="match status" value="1"/>
</dbReference>
<reference evidence="7 8" key="1">
    <citation type="submission" date="2018-06" db="EMBL/GenBank/DDBJ databases">
        <title>Comparative genomics reveals the genomic features of Rhizophagus irregularis, R. cerebriforme, R. diaphanum and Gigaspora rosea, and their symbiotic lifestyle signature.</title>
        <authorList>
            <person name="Morin E."/>
            <person name="San Clemente H."/>
            <person name="Chen E.C.H."/>
            <person name="De La Providencia I."/>
            <person name="Hainaut M."/>
            <person name="Kuo A."/>
            <person name="Kohler A."/>
            <person name="Murat C."/>
            <person name="Tang N."/>
            <person name="Roy S."/>
            <person name="Loubradou J."/>
            <person name="Henrissat B."/>
            <person name="Grigoriev I.V."/>
            <person name="Corradi N."/>
            <person name="Roux C."/>
            <person name="Martin F.M."/>
        </authorList>
    </citation>
    <scope>NUCLEOTIDE SEQUENCE [LARGE SCALE GENOMIC DNA]</scope>
    <source>
        <strain evidence="7 8">DAOM 194757</strain>
    </source>
</reference>
<evidence type="ECO:0000313" key="8">
    <source>
        <dbReference type="Proteomes" id="UP000266673"/>
    </source>
</evidence>
<keyword evidence="8" id="KW-1185">Reference proteome</keyword>
<evidence type="ECO:0000256" key="3">
    <source>
        <dbReference type="ARBA" id="ARBA00022833"/>
    </source>
</evidence>
<dbReference type="InterPro" id="IPR029040">
    <property type="entry name" value="RPABC4/Spt4"/>
</dbReference>
<comment type="subcellular location">
    <subcellularLocation>
        <location evidence="1">Nucleus</location>
    </subcellularLocation>
</comment>
<dbReference type="GO" id="GO:0006351">
    <property type="term" value="P:DNA-templated transcription"/>
    <property type="evidence" value="ECO:0007669"/>
    <property type="project" value="InterPro"/>
</dbReference>
<accession>A0A397U140</accession>
<organism evidence="7 8">
    <name type="scientific">Gigaspora rosea</name>
    <dbReference type="NCBI Taxonomy" id="44941"/>
    <lineage>
        <taxon>Eukaryota</taxon>
        <taxon>Fungi</taxon>
        <taxon>Fungi incertae sedis</taxon>
        <taxon>Mucoromycota</taxon>
        <taxon>Glomeromycotina</taxon>
        <taxon>Glomeromycetes</taxon>
        <taxon>Diversisporales</taxon>
        <taxon>Gigasporaceae</taxon>
        <taxon>Gigaspora</taxon>
    </lineage>
</organism>
<evidence type="ECO:0000256" key="6">
    <source>
        <dbReference type="SAM" id="MobiDB-lite"/>
    </source>
</evidence>
<dbReference type="GO" id="GO:0008270">
    <property type="term" value="F:zinc ion binding"/>
    <property type="evidence" value="ECO:0007669"/>
    <property type="project" value="InterPro"/>
</dbReference>
<gene>
    <name evidence="7" type="ORF">C2G38_2125139</name>
</gene>
<keyword evidence="3" id="KW-0862">Zinc</keyword>
<keyword evidence="4" id="KW-0539">Nucleus</keyword>
<name>A0A397U140_9GLOM</name>
<feature type="region of interest" description="Disordered" evidence="6">
    <location>
        <begin position="1"/>
        <end position="28"/>
    </location>
</feature>
<proteinExistence type="inferred from homology"/>
<evidence type="ECO:0000313" key="7">
    <source>
        <dbReference type="EMBL" id="RIB02499.1"/>
    </source>
</evidence>
<evidence type="ECO:0000256" key="2">
    <source>
        <dbReference type="ARBA" id="ARBA00022723"/>
    </source>
</evidence>
<dbReference type="Pfam" id="PF03604">
    <property type="entry name" value="Zn_ribbon_RPAB4"/>
    <property type="match status" value="1"/>
</dbReference>
<dbReference type="GO" id="GO:0005665">
    <property type="term" value="C:RNA polymerase II, core complex"/>
    <property type="evidence" value="ECO:0007669"/>
    <property type="project" value="TreeGrafter"/>
</dbReference>
<dbReference type="EMBL" id="QKWP01002676">
    <property type="protein sequence ID" value="RIB02499.1"/>
    <property type="molecule type" value="Genomic_DNA"/>
</dbReference>
<dbReference type="InterPro" id="IPR006591">
    <property type="entry name" value="RNAP_P/RPABC4"/>
</dbReference>
<dbReference type="STRING" id="44941.A0A397U140"/>
<dbReference type="Proteomes" id="UP000266673">
    <property type="component" value="Unassembled WGS sequence"/>
</dbReference>
<keyword evidence="2" id="KW-0479">Metal-binding</keyword>
<dbReference type="GO" id="GO:0005736">
    <property type="term" value="C:RNA polymerase I complex"/>
    <property type="evidence" value="ECO:0007669"/>
    <property type="project" value="TreeGrafter"/>
</dbReference>
<dbReference type="Gene3D" id="2.20.28.30">
    <property type="entry name" value="RNA polymerase ii, chain L"/>
    <property type="match status" value="1"/>
</dbReference>
<dbReference type="FunFam" id="2.20.28.30:FF:000002">
    <property type="entry name" value="DNA-directed RNA polymerases II, IV and V subunit 12"/>
    <property type="match status" value="1"/>
</dbReference>
<dbReference type="OrthoDB" id="5585087at2759"/>